<sequence length="347" mass="36216">MNAERGTRNAEFALEQPHSAGAPSTLIPRSAFPVPTSGNWLRGARIAPIAVPMGLGVCEFGPEIGPYALDAGLRDRTAATPSGWPGAGRLEPLTITDVPPSLPSPLYGDPRLKNREPILTACKRLARYTQAAIADGRLALALGGDHALSIGSIAGAAATCERLGILWIDTHADLNTPETTPSGNIHGMPMALALGHGNRALATIAGAAPKVRPEDVTMIGLRDLDAGEEAFLARHPVRVYRMAQIDALGGFAATVARAIDELAASGVDAVHLSFDLDVLDPSCFTATSTPVPGGLIVREALAGLRLLRESTLPIRSVDWVELNPLLDTRGASTGVAVRLLKGLLGDD</sequence>
<evidence type="ECO:0000256" key="1">
    <source>
        <dbReference type="ARBA" id="ARBA00001936"/>
    </source>
</evidence>
<dbReference type="CDD" id="cd09989">
    <property type="entry name" value="Arginase"/>
    <property type="match status" value="1"/>
</dbReference>
<proteinExistence type="inferred from homology"/>
<evidence type="ECO:0000256" key="2">
    <source>
        <dbReference type="ARBA" id="ARBA00005098"/>
    </source>
</evidence>
<keyword evidence="8" id="KW-0464">Manganese</keyword>
<dbReference type="Gene3D" id="3.40.800.10">
    <property type="entry name" value="Ureohydrolase domain"/>
    <property type="match status" value="1"/>
</dbReference>
<evidence type="ECO:0000256" key="10">
    <source>
        <dbReference type="SAM" id="MobiDB-lite"/>
    </source>
</evidence>
<dbReference type="AlphaFoldDB" id="A0A6J4UHV3"/>
<evidence type="ECO:0000256" key="8">
    <source>
        <dbReference type="ARBA" id="ARBA00023211"/>
    </source>
</evidence>
<dbReference type="PRINTS" id="PR00116">
    <property type="entry name" value="ARGINASE"/>
</dbReference>
<dbReference type="EC" id="3.5.3.1" evidence="3"/>
<dbReference type="GO" id="GO:0030145">
    <property type="term" value="F:manganese ion binding"/>
    <property type="evidence" value="ECO:0007669"/>
    <property type="project" value="TreeGrafter"/>
</dbReference>
<evidence type="ECO:0000256" key="3">
    <source>
        <dbReference type="ARBA" id="ARBA00012168"/>
    </source>
</evidence>
<gene>
    <name evidence="11" type="ORF">AVDCRST_MAG18-325</name>
</gene>
<dbReference type="InterPro" id="IPR014033">
    <property type="entry name" value="Arginase"/>
</dbReference>
<keyword evidence="7 11" id="KW-0378">Hydrolase</keyword>
<dbReference type="InterPro" id="IPR006035">
    <property type="entry name" value="Ureohydrolase"/>
</dbReference>
<dbReference type="PROSITE" id="PS51409">
    <property type="entry name" value="ARGINASE_2"/>
    <property type="match status" value="1"/>
</dbReference>
<dbReference type="PANTHER" id="PTHR43782:SF3">
    <property type="entry name" value="ARGINASE"/>
    <property type="match status" value="1"/>
</dbReference>
<keyword evidence="5" id="KW-0056">Arginine metabolism</keyword>
<evidence type="ECO:0000256" key="9">
    <source>
        <dbReference type="PROSITE-ProRule" id="PRU00742"/>
    </source>
</evidence>
<protein>
    <recommendedName>
        <fullName evidence="4">Arginase</fullName>
        <ecNumber evidence="3">3.5.3.1</ecNumber>
    </recommendedName>
</protein>
<dbReference type="Pfam" id="PF00491">
    <property type="entry name" value="Arginase"/>
    <property type="match status" value="1"/>
</dbReference>
<dbReference type="SUPFAM" id="SSF52768">
    <property type="entry name" value="Arginase/deacetylase"/>
    <property type="match status" value="1"/>
</dbReference>
<feature type="region of interest" description="Disordered" evidence="10">
    <location>
        <begin position="1"/>
        <end position="27"/>
    </location>
</feature>
<organism evidence="11">
    <name type="scientific">uncultured Thermomicrobiales bacterium</name>
    <dbReference type="NCBI Taxonomy" id="1645740"/>
    <lineage>
        <taxon>Bacteria</taxon>
        <taxon>Pseudomonadati</taxon>
        <taxon>Thermomicrobiota</taxon>
        <taxon>Thermomicrobia</taxon>
        <taxon>Thermomicrobiales</taxon>
        <taxon>environmental samples</taxon>
    </lineage>
</organism>
<dbReference type="GO" id="GO:0005737">
    <property type="term" value="C:cytoplasm"/>
    <property type="evidence" value="ECO:0007669"/>
    <property type="project" value="TreeGrafter"/>
</dbReference>
<keyword evidence="6" id="KW-0479">Metal-binding</keyword>
<reference evidence="11" key="1">
    <citation type="submission" date="2020-02" db="EMBL/GenBank/DDBJ databases">
        <authorList>
            <person name="Meier V. D."/>
        </authorList>
    </citation>
    <scope>NUCLEOTIDE SEQUENCE</scope>
    <source>
        <strain evidence="11">AVDCRST_MAG18</strain>
    </source>
</reference>
<dbReference type="InterPro" id="IPR023696">
    <property type="entry name" value="Ureohydrolase_dom_sf"/>
</dbReference>
<dbReference type="GO" id="GO:0004053">
    <property type="term" value="F:arginase activity"/>
    <property type="evidence" value="ECO:0007669"/>
    <property type="project" value="UniProtKB-EC"/>
</dbReference>
<evidence type="ECO:0000256" key="5">
    <source>
        <dbReference type="ARBA" id="ARBA00022503"/>
    </source>
</evidence>
<comment type="similarity">
    <text evidence="9">Belongs to the arginase family.</text>
</comment>
<comment type="pathway">
    <text evidence="2">Nitrogen metabolism; urea cycle; L-ornithine and urea from L-arginine: step 1/1.</text>
</comment>
<evidence type="ECO:0000313" key="11">
    <source>
        <dbReference type="EMBL" id="CAA9551104.1"/>
    </source>
</evidence>
<name>A0A6J4UHV3_9BACT</name>
<dbReference type="GO" id="GO:0006525">
    <property type="term" value="P:arginine metabolic process"/>
    <property type="evidence" value="ECO:0007669"/>
    <property type="project" value="UniProtKB-KW"/>
</dbReference>
<dbReference type="PANTHER" id="PTHR43782">
    <property type="entry name" value="ARGINASE"/>
    <property type="match status" value="1"/>
</dbReference>
<evidence type="ECO:0000256" key="4">
    <source>
        <dbReference type="ARBA" id="ARBA00018123"/>
    </source>
</evidence>
<evidence type="ECO:0000256" key="6">
    <source>
        <dbReference type="ARBA" id="ARBA00022723"/>
    </source>
</evidence>
<dbReference type="EMBL" id="CADCWN010000022">
    <property type="protein sequence ID" value="CAA9551104.1"/>
    <property type="molecule type" value="Genomic_DNA"/>
</dbReference>
<accession>A0A6J4UHV3</accession>
<evidence type="ECO:0000256" key="7">
    <source>
        <dbReference type="ARBA" id="ARBA00022801"/>
    </source>
</evidence>
<comment type="cofactor">
    <cofactor evidence="1">
        <name>Mn(2+)</name>
        <dbReference type="ChEBI" id="CHEBI:29035"/>
    </cofactor>
</comment>